<proteinExistence type="predicted"/>
<gene>
    <name evidence="2" type="ORF">BRZCDTV_36</name>
</gene>
<reference evidence="2" key="1">
    <citation type="submission" date="2018-03" db="EMBL/GenBank/DDBJ databases">
        <authorList>
            <consortium name="Urmite Genomes"/>
        </authorList>
    </citation>
    <scope>NUCLEOTIDE SEQUENCE [LARGE SCALE GENOMIC DNA]</scope>
    <source>
        <strain evidence="2">IHUMI-27.7</strain>
    </source>
</reference>
<dbReference type="InterPro" id="IPR036047">
    <property type="entry name" value="F-box-like_dom_sf"/>
</dbReference>
<dbReference type="EMBL" id="LT994651">
    <property type="protein sequence ID" value="SPN78859.1"/>
    <property type="molecule type" value="Genomic_DNA"/>
</dbReference>
<protein>
    <submittedName>
        <fullName evidence="2">F-box domain-containing protein</fullName>
    </submittedName>
</protein>
<organism evidence="2">
    <name type="scientific">Brazilian cedratvirus IHUMI</name>
    <dbReference type="NCBI Taxonomy" id="2126980"/>
    <lineage>
        <taxon>Viruses</taxon>
        <taxon>Pithoviruses</taxon>
        <taxon>Orthocedratvirinae</taxon>
        <taxon>Alphacedratvirus</taxon>
        <taxon>Alphacedratvirus brasiliense</taxon>
    </lineage>
</organism>
<accession>A0A2R8FCX0</accession>
<dbReference type="PROSITE" id="PS50181">
    <property type="entry name" value="FBOX"/>
    <property type="match status" value="1"/>
</dbReference>
<evidence type="ECO:0000313" key="3">
    <source>
        <dbReference type="Proteomes" id="UP000273054"/>
    </source>
</evidence>
<keyword evidence="3" id="KW-1185">Reference proteome</keyword>
<feature type="domain" description="F-box" evidence="1">
    <location>
        <begin position="1"/>
        <end position="42"/>
    </location>
</feature>
<dbReference type="Pfam" id="PF12937">
    <property type="entry name" value="F-box-like"/>
    <property type="match status" value="1"/>
</dbReference>
<evidence type="ECO:0000259" key="1">
    <source>
        <dbReference type="PROSITE" id="PS50181"/>
    </source>
</evidence>
<dbReference type="SUPFAM" id="SSF81383">
    <property type="entry name" value="F-box domain"/>
    <property type="match status" value="1"/>
</dbReference>
<dbReference type="Proteomes" id="UP000273054">
    <property type="component" value="Segment"/>
</dbReference>
<name>A0A2R8FCX0_9VIRU</name>
<sequence length="198" mass="23513">MDIPDELTLEIFDKASLEDLVNLCNTNSYYRGICNREFWERKFAQNQTFLVNPQSNPGDWANELLHSIASIEKARTILSDFQANIIYVKNPGDLYEEDAILTDFNNVNTVDIFPDFLDKKKINSLLLYSRVRHDEERRGGQIVLRNHLQPTIIFETYTEDNVRAYEKRLTEDQTLYLLFLFCYYNMRLYDVHDKTLYE</sequence>
<evidence type="ECO:0000313" key="2">
    <source>
        <dbReference type="EMBL" id="SPN78859.1"/>
    </source>
</evidence>
<dbReference type="InterPro" id="IPR001810">
    <property type="entry name" value="F-box_dom"/>
</dbReference>